<gene>
    <name evidence="3" type="ORF">PEVE_00039839</name>
</gene>
<name>A0ABN8N1P6_9CNID</name>
<feature type="chain" id="PRO_5046687357" description="MACPF domain-containing protein" evidence="1">
    <location>
        <begin position="28"/>
        <end position="568"/>
    </location>
</feature>
<evidence type="ECO:0000259" key="2">
    <source>
        <dbReference type="PROSITE" id="PS51412"/>
    </source>
</evidence>
<dbReference type="Proteomes" id="UP001159427">
    <property type="component" value="Unassembled WGS sequence"/>
</dbReference>
<evidence type="ECO:0000256" key="1">
    <source>
        <dbReference type="SAM" id="SignalP"/>
    </source>
</evidence>
<evidence type="ECO:0000313" key="3">
    <source>
        <dbReference type="EMBL" id="CAH3038229.1"/>
    </source>
</evidence>
<feature type="domain" description="MACPF" evidence="2">
    <location>
        <begin position="21"/>
        <end position="362"/>
    </location>
</feature>
<keyword evidence="1" id="KW-0732">Signal</keyword>
<sequence>MCSKSYRATMQLSVILIIIGMTVVVKGSGDAPNGLHFVGVGYNLLKGNPEGGDVTNGGVDPGLLITRKIFNLTWNTNKKTVDNRISVPDQVTFAPRSSCVTTNKKEVFSGCKSYQEKLNDDVQVSGNYGVGLLNVAFSLSSRFEKVKKETSEYHSVFYEEKHVCNKGRARYQLDLAPVKKFPVSADFAATVCTLPEGYNETAYFDFLEDWGTHIVIEVELGEKKTERFKSSTAEFTKYAIMNSQKSVSLSGSYMGFNASLKVDVNVFKESMSKDTKFGEHHEVVFESGGPNMPEPIGIKLVPITEAFDSAFYSVLDQQCSARCVHSKSLLKERKAAVIRALDEYPRLKKTVIPVDPEVRIPLTWPKGTYGLPMPKSGCPKGSEFLWHQGYRKHDTEDSRANNEWSSPFDLAGPYYRNNMFQTFCMKTEDTASDYNLPWPRGQYCILKKGECPEGFTEGHIKWDDEDDDNSNEISGQIPDGIYDGNTVIYYCCRADGHATNPIILPTDSPFVLLKSNTHLCQYVQGMEVRSEWFYWDCEDSRPSNGVGGFPPRSKVGGNVQVDYCYYYR</sequence>
<dbReference type="Pfam" id="PF01823">
    <property type="entry name" value="MACPF"/>
    <property type="match status" value="1"/>
</dbReference>
<dbReference type="InterPro" id="IPR031569">
    <property type="entry name" value="ApeC"/>
</dbReference>
<protein>
    <recommendedName>
        <fullName evidence="2">MACPF domain-containing protein</fullName>
    </recommendedName>
</protein>
<dbReference type="PANTHER" id="PTHR19324">
    <property type="entry name" value="PERFORIN-LIKE PROTEIN 1"/>
    <property type="match status" value="1"/>
</dbReference>
<keyword evidence="4" id="KW-1185">Reference proteome</keyword>
<reference evidence="3 4" key="1">
    <citation type="submission" date="2022-05" db="EMBL/GenBank/DDBJ databases">
        <authorList>
            <consortium name="Genoscope - CEA"/>
            <person name="William W."/>
        </authorList>
    </citation>
    <scope>NUCLEOTIDE SEQUENCE [LARGE SCALE GENOMIC DNA]</scope>
</reference>
<dbReference type="PROSITE" id="PS51412">
    <property type="entry name" value="MACPF_2"/>
    <property type="match status" value="1"/>
</dbReference>
<dbReference type="EMBL" id="CALNXI010000710">
    <property type="protein sequence ID" value="CAH3038229.1"/>
    <property type="molecule type" value="Genomic_DNA"/>
</dbReference>
<dbReference type="Pfam" id="PF16977">
    <property type="entry name" value="ApeC"/>
    <property type="match status" value="1"/>
</dbReference>
<dbReference type="InterPro" id="IPR020864">
    <property type="entry name" value="MACPF"/>
</dbReference>
<proteinExistence type="predicted"/>
<accession>A0ABN8N1P6</accession>
<comment type="caution">
    <text evidence="3">The sequence shown here is derived from an EMBL/GenBank/DDBJ whole genome shotgun (WGS) entry which is preliminary data.</text>
</comment>
<feature type="signal peptide" evidence="1">
    <location>
        <begin position="1"/>
        <end position="27"/>
    </location>
</feature>
<evidence type="ECO:0000313" key="4">
    <source>
        <dbReference type="Proteomes" id="UP001159427"/>
    </source>
</evidence>
<organism evidence="3 4">
    <name type="scientific">Porites evermanni</name>
    <dbReference type="NCBI Taxonomy" id="104178"/>
    <lineage>
        <taxon>Eukaryota</taxon>
        <taxon>Metazoa</taxon>
        <taxon>Cnidaria</taxon>
        <taxon>Anthozoa</taxon>
        <taxon>Hexacorallia</taxon>
        <taxon>Scleractinia</taxon>
        <taxon>Fungiina</taxon>
        <taxon>Poritidae</taxon>
        <taxon>Porites</taxon>
    </lineage>
</organism>
<dbReference type="PANTHER" id="PTHR19324:SF33">
    <property type="entry name" value="MUCIN-5AC"/>
    <property type="match status" value="1"/>
</dbReference>